<dbReference type="SUPFAM" id="SSF111278">
    <property type="entry name" value="SSo0622-like"/>
    <property type="match status" value="1"/>
</dbReference>
<name>F0W0R4_9STRA</name>
<dbReference type="GO" id="GO:0005737">
    <property type="term" value="C:cytoplasm"/>
    <property type="evidence" value="ECO:0007669"/>
    <property type="project" value="TreeGrafter"/>
</dbReference>
<comment type="catalytic activity">
    <reaction evidence="7">
        <text>4-demethylwyosine(37) in tRNA(Phe) + S-adenosyl-L-methionine = 4-demethyl-7-[(3S)-3-amino-3-carboxypropyl]wyosine(37) in tRNA(Phe) + S-methyl-5'-thioadenosine + H(+)</text>
        <dbReference type="Rhea" id="RHEA:36355"/>
        <dbReference type="Rhea" id="RHEA-COMP:10164"/>
        <dbReference type="Rhea" id="RHEA-COMP:10378"/>
        <dbReference type="ChEBI" id="CHEBI:15378"/>
        <dbReference type="ChEBI" id="CHEBI:17509"/>
        <dbReference type="ChEBI" id="CHEBI:59789"/>
        <dbReference type="ChEBI" id="CHEBI:64315"/>
        <dbReference type="ChEBI" id="CHEBI:73550"/>
        <dbReference type="EC" id="2.5.1.114"/>
    </reaction>
</comment>
<dbReference type="PANTHER" id="PTHR23245">
    <property type="entry name" value="TRNA METHYLTRANSFERASE"/>
    <property type="match status" value="1"/>
</dbReference>
<evidence type="ECO:0000256" key="5">
    <source>
        <dbReference type="ARBA" id="ARBA00022694"/>
    </source>
</evidence>
<dbReference type="PROSITE" id="PS51684">
    <property type="entry name" value="SAM_MT_TRM5_TYW2"/>
    <property type="match status" value="1"/>
</dbReference>
<evidence type="ECO:0000256" key="4">
    <source>
        <dbReference type="ARBA" id="ARBA00022691"/>
    </source>
</evidence>
<protein>
    <submittedName>
        <fullName evidence="9">tRNA wybutosinesynthesizing protein putative</fullName>
    </submittedName>
</protein>
<dbReference type="InterPro" id="IPR003827">
    <property type="entry name" value="tRNA_yW-synthesising"/>
</dbReference>
<proteinExistence type="predicted"/>
<sequence>MCAVRSTSNTLEVPLAKCSRILVDENYLSWIVEIANERFRRNEERVNQLRIAFRQQFGQGVPIPVKAPSNILYVRPMVDVSLSLRRVGHTIVYHKGHLIVFGGEGYTENDNVRRLSSVQLLKLSENEKDQPIIDEQKIANDDIVRARMYHSSSIDVKSEQMIVFGGRASPSKAYGDTLALCLSTFTWTQILPDSGGVLTPVIPAARWNHVACIAGSKLYIHGGRDSSTVFHDLWVLDVAAPKGKLAWRLLSSELVYAAFDHVGMYVSRQNKLLFWGGLATLSGIEVARGNANACYLFDLETETWEEKSIGNTKLGPRTTRFGATISALGNECDVVLIVGGTSASISRVSRAEEPFYALNTTDLQWQSARIICEHDSSSLVHSASTWAPQPYNAIYITGGGFQCYGFAYHYASSVCCVLDAPMILSTKNVAVNYTQHKQELSTGSLGVLTARQRVKWMKTLLEKVSVYDKTRRVHEVAGEEVSAGVYLLPVTSDIHTALSTYDELADCVSSTDIVEDSNALKNKCGKSSGMTRDERIRTIITRFAHSRDVSESEIFKSISGGFEYIGDIILLNSTCCAEKESWGSFEQEMWACICEQVVPCLTRVAREARIDNGEMRRSRVSLIYVNQDRWKQQAVHQEVCNIPNTTESPGWVEVRENGIVYGLDITKTMFSSGNITEKARMAGISCKGEIIVDLFCGIGYYVLPFLVHGGASMVHACDWNPDAITALQYNLLRNRVSERCTIHEGDNQVSARKIGPISDRVNLGLLPKSDKAWPLAVQVLKSSGGWLHVHENVPKQELKAWIEHVECSIETLAKEIDRNWIVTCHHVEKVKSYAPRIYHYVADIHCVAVDSTCK</sequence>
<keyword evidence="3" id="KW-0808">Transferase</keyword>
<dbReference type="InterPro" id="IPR056743">
    <property type="entry name" value="TRM5-TYW2-like_MTfase"/>
</dbReference>
<dbReference type="EMBL" id="FR824050">
    <property type="protein sequence ID" value="CCA14638.1"/>
    <property type="molecule type" value="Genomic_DNA"/>
</dbReference>
<dbReference type="HOGENOM" id="CLU_006768_0_0_1"/>
<dbReference type="Pfam" id="PF24681">
    <property type="entry name" value="Kelch_KLHDC2_KLHL20_DRC7"/>
    <property type="match status" value="1"/>
</dbReference>
<evidence type="ECO:0000313" key="9">
    <source>
        <dbReference type="EMBL" id="CCA14638.1"/>
    </source>
</evidence>
<dbReference type="GO" id="GO:0030488">
    <property type="term" value="P:tRNA methylation"/>
    <property type="evidence" value="ECO:0007669"/>
    <property type="project" value="TreeGrafter"/>
</dbReference>
<dbReference type="InterPro" id="IPR036602">
    <property type="entry name" value="tRNA_yW-synthesising-like_sf"/>
</dbReference>
<evidence type="ECO:0000256" key="7">
    <source>
        <dbReference type="ARBA" id="ARBA00049400"/>
    </source>
</evidence>
<dbReference type="Pfam" id="PF02475">
    <property type="entry name" value="TRM5-TYW2_MTfase"/>
    <property type="match status" value="1"/>
</dbReference>
<dbReference type="GO" id="GO:0102522">
    <property type="term" value="F:tRNA 4-demethylwyosine alpha-amino-alpha-carboxypropyltransferase activity"/>
    <property type="evidence" value="ECO:0007669"/>
    <property type="project" value="UniProtKB-EC"/>
</dbReference>
<dbReference type="InterPro" id="IPR030382">
    <property type="entry name" value="MeTrfase_TRM5/TYW2"/>
</dbReference>
<dbReference type="Gene3D" id="3.40.50.150">
    <property type="entry name" value="Vaccinia Virus protein VP39"/>
    <property type="match status" value="1"/>
</dbReference>
<keyword evidence="4" id="KW-0949">S-adenosyl-L-methionine</keyword>
<dbReference type="GO" id="GO:0008175">
    <property type="term" value="F:tRNA methyltransferase activity"/>
    <property type="evidence" value="ECO:0007669"/>
    <property type="project" value="TreeGrafter"/>
</dbReference>
<dbReference type="AlphaFoldDB" id="F0W0R4"/>
<dbReference type="Gene3D" id="3.30.1960.10">
    <property type="entry name" value="tRNA wybutosine-synthesizing-like"/>
    <property type="match status" value="1"/>
</dbReference>
<dbReference type="GO" id="GO:0031591">
    <property type="term" value="P:wybutosine biosynthetic process"/>
    <property type="evidence" value="ECO:0007669"/>
    <property type="project" value="TreeGrafter"/>
</dbReference>
<dbReference type="Pfam" id="PF02676">
    <property type="entry name" value="TYW3"/>
    <property type="match status" value="1"/>
</dbReference>
<dbReference type="CDD" id="cd02440">
    <property type="entry name" value="AdoMet_MTases"/>
    <property type="match status" value="1"/>
</dbReference>
<evidence type="ECO:0000256" key="6">
    <source>
        <dbReference type="ARBA" id="ARBA00049202"/>
    </source>
</evidence>
<evidence type="ECO:0000259" key="8">
    <source>
        <dbReference type="PROSITE" id="PS51684"/>
    </source>
</evidence>
<evidence type="ECO:0000256" key="3">
    <source>
        <dbReference type="ARBA" id="ARBA00022679"/>
    </source>
</evidence>
<comment type="catalytic activity">
    <reaction evidence="6">
        <text>4-demethyl-7-[(3S)-3-amino-3-carboxypropyl]wyosine(37) in tRNA(Phe) + S-adenosyl-L-methionine = 7-[(3S)-3-amino-3-carboxypropyl]wyosine(37) in tRNA(Phe) + S-adenosyl-L-homocysteine + H(+)</text>
        <dbReference type="Rhea" id="RHEA:36635"/>
        <dbReference type="Rhea" id="RHEA-COMP:10378"/>
        <dbReference type="Rhea" id="RHEA-COMP:10379"/>
        <dbReference type="ChEBI" id="CHEBI:15378"/>
        <dbReference type="ChEBI" id="CHEBI:57856"/>
        <dbReference type="ChEBI" id="CHEBI:59789"/>
        <dbReference type="ChEBI" id="CHEBI:73543"/>
        <dbReference type="ChEBI" id="CHEBI:73550"/>
        <dbReference type="EC" id="2.1.1.282"/>
    </reaction>
</comment>
<reference evidence="9" key="2">
    <citation type="submission" date="2011-02" db="EMBL/GenBank/DDBJ databases">
        <authorList>
            <person name="MacLean D."/>
        </authorList>
    </citation>
    <scope>NUCLEOTIDE SEQUENCE</scope>
</reference>
<comment type="pathway">
    <text evidence="1">tRNA modification; wybutosine-tRNA(Phe) biosynthesis.</text>
</comment>
<dbReference type="FunFam" id="3.40.50.150:FF:000131">
    <property type="entry name" value="tRNA wybutosine-synthesizing protein 2/3/4"/>
    <property type="match status" value="1"/>
</dbReference>
<feature type="domain" description="SAM-dependent methyltransferase TRM5/TYW2-type" evidence="8">
    <location>
        <begin position="562"/>
        <end position="848"/>
    </location>
</feature>
<organism evidence="9">
    <name type="scientific">Albugo laibachii Nc14</name>
    <dbReference type="NCBI Taxonomy" id="890382"/>
    <lineage>
        <taxon>Eukaryota</taxon>
        <taxon>Sar</taxon>
        <taxon>Stramenopiles</taxon>
        <taxon>Oomycota</taxon>
        <taxon>Peronosporomycetes</taxon>
        <taxon>Albuginales</taxon>
        <taxon>Albuginaceae</taxon>
        <taxon>Albugo</taxon>
    </lineage>
</organism>
<dbReference type="InterPro" id="IPR015915">
    <property type="entry name" value="Kelch-typ_b-propeller"/>
</dbReference>
<dbReference type="PANTHER" id="PTHR23245:SF25">
    <property type="entry name" value="TRNA WYBUTOSINE-SYNTHESIZING PROTEIN 2 HOMOLOG"/>
    <property type="match status" value="1"/>
</dbReference>
<dbReference type="UniPathway" id="UPA00375"/>
<gene>
    <name evidence="9" type="primary">AlNc14C5G699</name>
    <name evidence="9" type="ORF">ALNC14_007810</name>
</gene>
<dbReference type="Gene3D" id="2.120.10.80">
    <property type="entry name" value="Kelch-type beta propeller"/>
    <property type="match status" value="2"/>
</dbReference>
<keyword evidence="5" id="KW-0819">tRNA processing</keyword>
<keyword evidence="2" id="KW-0489">Methyltransferase</keyword>
<accession>F0W0R4</accession>
<dbReference type="SUPFAM" id="SSF53335">
    <property type="entry name" value="S-adenosyl-L-methionine-dependent methyltransferases"/>
    <property type="match status" value="1"/>
</dbReference>
<dbReference type="Gene3D" id="3.30.300.110">
    <property type="entry name" value="Met-10+ protein-like domains"/>
    <property type="match status" value="1"/>
</dbReference>
<dbReference type="InterPro" id="IPR029063">
    <property type="entry name" value="SAM-dependent_MTases_sf"/>
</dbReference>
<reference evidence="9" key="1">
    <citation type="journal article" date="2011" name="PLoS Biol.">
        <title>Gene gain and loss during evolution of obligate parasitism in the white rust pathogen of Arabidopsis thaliana.</title>
        <authorList>
            <person name="Kemen E."/>
            <person name="Gardiner A."/>
            <person name="Schultz-Larsen T."/>
            <person name="Kemen A.C."/>
            <person name="Balmuth A.L."/>
            <person name="Robert-Seilaniantz A."/>
            <person name="Bailey K."/>
            <person name="Holub E."/>
            <person name="Studholme D.J."/>
            <person name="Maclean D."/>
            <person name="Jones J.D."/>
        </authorList>
    </citation>
    <scope>NUCLEOTIDE SEQUENCE</scope>
</reference>
<evidence type="ECO:0000256" key="1">
    <source>
        <dbReference type="ARBA" id="ARBA00004797"/>
    </source>
</evidence>
<dbReference type="SUPFAM" id="SSF117281">
    <property type="entry name" value="Kelch motif"/>
    <property type="match status" value="1"/>
</dbReference>
<evidence type="ECO:0000256" key="2">
    <source>
        <dbReference type="ARBA" id="ARBA00022603"/>
    </source>
</evidence>